<dbReference type="Gene3D" id="3.30.9.10">
    <property type="entry name" value="D-Amino Acid Oxidase, subunit A, domain 2"/>
    <property type="match status" value="1"/>
</dbReference>
<proteinExistence type="predicted"/>
<dbReference type="Pfam" id="PF01266">
    <property type="entry name" value="DAO"/>
    <property type="match status" value="1"/>
</dbReference>
<dbReference type="RefSeq" id="XP_025599664.1">
    <property type="nucleotide sequence ID" value="XM_025741909.1"/>
</dbReference>
<evidence type="ECO:0000259" key="1">
    <source>
        <dbReference type="Pfam" id="PF01266"/>
    </source>
</evidence>
<name>A0A316ZGA2_9BASI</name>
<organism evidence="2 3">
    <name type="scientific">Tilletiopsis washingtonensis</name>
    <dbReference type="NCBI Taxonomy" id="58919"/>
    <lineage>
        <taxon>Eukaryota</taxon>
        <taxon>Fungi</taxon>
        <taxon>Dikarya</taxon>
        <taxon>Basidiomycota</taxon>
        <taxon>Ustilaginomycotina</taxon>
        <taxon>Exobasidiomycetes</taxon>
        <taxon>Entylomatales</taxon>
        <taxon>Entylomatales incertae sedis</taxon>
        <taxon>Tilletiopsis</taxon>
    </lineage>
</organism>
<accession>A0A316ZGA2</accession>
<protein>
    <submittedName>
        <fullName evidence="2">FAD dependent oxidoreductase</fullName>
    </submittedName>
</protein>
<dbReference type="GeneID" id="37269453"/>
<gene>
    <name evidence="2" type="ORF">FA09DRAFT_328780</name>
</gene>
<evidence type="ECO:0000313" key="2">
    <source>
        <dbReference type="EMBL" id="PWN99385.1"/>
    </source>
</evidence>
<dbReference type="InterPro" id="IPR006076">
    <property type="entry name" value="FAD-dep_OxRdtase"/>
</dbReference>
<evidence type="ECO:0000313" key="3">
    <source>
        <dbReference type="Proteomes" id="UP000245946"/>
    </source>
</evidence>
<dbReference type="GO" id="GO:0042147">
    <property type="term" value="P:retrograde transport, endosome to Golgi"/>
    <property type="evidence" value="ECO:0007669"/>
    <property type="project" value="TreeGrafter"/>
</dbReference>
<sequence>MSAPPRHIAIVGGGIIGVSTLHYLAAARARLAPGSTLLLLEAAPHVANAASGKSGGFLARDWHGAATASLADLSFGLHAELGRAEGHRWAWREVETLSLNFDSSKSRSKCPKALDWVDAAHVSSTASLGGSGSTAQVTPGLLVEYLAGEAAKLEGVEIRCDAQVDGVEMHDGKVKSLSWSEKGSKESREVTDIVFAAGPWTGKLLSKLFPTRDASLPKFVQNAKHIDGSRAHSVIIEGTGPTTNHCLFTEMRFDAGKGSKAASPEVYARSDGTVYVCGGTDDVPLPAPTARVEPDRKATAQLLEQAGVLSPKVLATSAGAKVRAEQACYLPVSSGTGNPVVAYDGPSGLAVAAGHSCWGITLGLGTGKVLQELLLDGKATSADISRLG</sequence>
<dbReference type="InterPro" id="IPR036188">
    <property type="entry name" value="FAD/NAD-bd_sf"/>
</dbReference>
<dbReference type="PANTHER" id="PTHR13847">
    <property type="entry name" value="SARCOSINE DEHYDROGENASE-RELATED"/>
    <property type="match status" value="1"/>
</dbReference>
<reference evidence="2 3" key="1">
    <citation type="journal article" date="2018" name="Mol. Biol. Evol.">
        <title>Broad Genomic Sampling Reveals a Smut Pathogenic Ancestry of the Fungal Clade Ustilaginomycotina.</title>
        <authorList>
            <person name="Kijpornyongpan T."/>
            <person name="Mondo S.J."/>
            <person name="Barry K."/>
            <person name="Sandor L."/>
            <person name="Lee J."/>
            <person name="Lipzen A."/>
            <person name="Pangilinan J."/>
            <person name="LaButti K."/>
            <person name="Hainaut M."/>
            <person name="Henrissat B."/>
            <person name="Grigoriev I.V."/>
            <person name="Spatafora J.W."/>
            <person name="Aime M.C."/>
        </authorList>
    </citation>
    <scope>NUCLEOTIDE SEQUENCE [LARGE SCALE GENOMIC DNA]</scope>
    <source>
        <strain evidence="2 3">MCA 4186</strain>
    </source>
</reference>
<dbReference type="EMBL" id="KZ819288">
    <property type="protein sequence ID" value="PWN99385.1"/>
    <property type="molecule type" value="Genomic_DNA"/>
</dbReference>
<dbReference type="AlphaFoldDB" id="A0A316ZGA2"/>
<dbReference type="OrthoDB" id="498204at2759"/>
<dbReference type="GO" id="GO:0005770">
    <property type="term" value="C:late endosome"/>
    <property type="evidence" value="ECO:0007669"/>
    <property type="project" value="TreeGrafter"/>
</dbReference>
<dbReference type="SUPFAM" id="SSF51905">
    <property type="entry name" value="FAD/NAD(P)-binding domain"/>
    <property type="match status" value="1"/>
</dbReference>
<keyword evidence="3" id="KW-1185">Reference proteome</keyword>
<dbReference type="GO" id="GO:0005829">
    <property type="term" value="C:cytosol"/>
    <property type="evidence" value="ECO:0007669"/>
    <property type="project" value="GOC"/>
</dbReference>
<dbReference type="STRING" id="58919.A0A316ZGA2"/>
<dbReference type="Gene3D" id="3.50.50.60">
    <property type="entry name" value="FAD/NAD(P)-binding domain"/>
    <property type="match status" value="1"/>
</dbReference>
<feature type="domain" description="FAD dependent oxidoreductase" evidence="1">
    <location>
        <begin position="8"/>
        <end position="373"/>
    </location>
</feature>
<dbReference type="PANTHER" id="PTHR13847:SF150">
    <property type="entry name" value="OXIDOREDUCTASE TDA3-RELATED"/>
    <property type="match status" value="1"/>
</dbReference>
<feature type="non-terminal residue" evidence="2">
    <location>
        <position position="1"/>
    </location>
</feature>
<dbReference type="Proteomes" id="UP000245946">
    <property type="component" value="Unassembled WGS sequence"/>
</dbReference>